<name>N8Q8V7_9GAMM</name>
<keyword evidence="1" id="KW-0175">Coiled coil</keyword>
<dbReference type="RefSeq" id="WP_004649011.1">
    <property type="nucleotide sequence ID" value="NZ_KB849164.1"/>
</dbReference>
<dbReference type="OrthoDB" id="6713163at2"/>
<reference evidence="3 4" key="1">
    <citation type="submission" date="2013-02" db="EMBL/GenBank/DDBJ databases">
        <title>The Genome Sequence of Acinetobacter sp. ANC 3994.</title>
        <authorList>
            <consortium name="The Broad Institute Genome Sequencing Platform"/>
            <consortium name="The Broad Institute Genome Sequencing Center for Infectious Disease"/>
            <person name="Cerqueira G."/>
            <person name="Feldgarden M."/>
            <person name="Courvalin P."/>
            <person name="Perichon B."/>
            <person name="Grillot-Courvalin C."/>
            <person name="Clermont D."/>
            <person name="Rocha E."/>
            <person name="Yoon E.-J."/>
            <person name="Nemec A."/>
            <person name="Walker B."/>
            <person name="Young S.K."/>
            <person name="Zeng Q."/>
            <person name="Gargeya S."/>
            <person name="Fitzgerald M."/>
            <person name="Haas B."/>
            <person name="Abouelleil A."/>
            <person name="Alvarado L."/>
            <person name="Arachchi H.M."/>
            <person name="Berlin A.M."/>
            <person name="Chapman S.B."/>
            <person name="Dewar J."/>
            <person name="Goldberg J."/>
            <person name="Griggs A."/>
            <person name="Gujja S."/>
            <person name="Hansen M."/>
            <person name="Howarth C."/>
            <person name="Imamovic A."/>
            <person name="Larimer J."/>
            <person name="McCowan C."/>
            <person name="Murphy C."/>
            <person name="Neiman D."/>
            <person name="Pearson M."/>
            <person name="Priest M."/>
            <person name="Roberts A."/>
            <person name="Saif S."/>
            <person name="Shea T."/>
            <person name="Sisk P."/>
            <person name="Sykes S."/>
            <person name="Wortman J."/>
            <person name="Nusbaum C."/>
            <person name="Birren B."/>
        </authorList>
    </citation>
    <scope>NUCLEOTIDE SEQUENCE [LARGE SCALE GENOMIC DNA]</scope>
    <source>
        <strain evidence="3 4">ANC 3994</strain>
    </source>
</reference>
<protein>
    <submittedName>
        <fullName evidence="3">Uncharacterized protein</fullName>
    </submittedName>
</protein>
<feature type="transmembrane region" description="Helical" evidence="2">
    <location>
        <begin position="5"/>
        <end position="24"/>
    </location>
</feature>
<keyword evidence="2" id="KW-0472">Membrane</keyword>
<dbReference type="AlphaFoldDB" id="N8Q8V7"/>
<organism evidence="3 4">
    <name type="scientific">Acinetobacter bohemicus ANC 3994</name>
    <dbReference type="NCBI Taxonomy" id="1217715"/>
    <lineage>
        <taxon>Bacteria</taxon>
        <taxon>Pseudomonadati</taxon>
        <taxon>Pseudomonadota</taxon>
        <taxon>Gammaproteobacteria</taxon>
        <taxon>Moraxellales</taxon>
        <taxon>Moraxellaceae</taxon>
        <taxon>Acinetobacter</taxon>
    </lineage>
</organism>
<dbReference type="PATRIC" id="fig|1217715.3.peg.2418"/>
<dbReference type="EMBL" id="APOH01000015">
    <property type="protein sequence ID" value="ENU19618.1"/>
    <property type="molecule type" value="Genomic_DNA"/>
</dbReference>
<dbReference type="eggNOG" id="COG0304">
    <property type="taxonomic scope" value="Bacteria"/>
</dbReference>
<gene>
    <name evidence="3" type="ORF">F994_02478</name>
</gene>
<comment type="caution">
    <text evidence="3">The sequence shown here is derived from an EMBL/GenBank/DDBJ whole genome shotgun (WGS) entry which is preliminary data.</text>
</comment>
<evidence type="ECO:0000313" key="4">
    <source>
        <dbReference type="Proteomes" id="UP000013086"/>
    </source>
</evidence>
<feature type="transmembrane region" description="Helical" evidence="2">
    <location>
        <begin position="36"/>
        <end position="58"/>
    </location>
</feature>
<evidence type="ECO:0000256" key="1">
    <source>
        <dbReference type="SAM" id="Coils"/>
    </source>
</evidence>
<accession>N8Q8V7</accession>
<dbReference type="Proteomes" id="UP000013086">
    <property type="component" value="Unassembled WGS sequence"/>
</dbReference>
<evidence type="ECO:0000256" key="2">
    <source>
        <dbReference type="SAM" id="Phobius"/>
    </source>
</evidence>
<keyword evidence="2" id="KW-1133">Transmembrane helix</keyword>
<sequence>MIKLLIGTFSSSFILISMAIIYYWRDIQYDPSSIDLIAYFILLPAIFSLILLSPYLIYRAYQYQKNRKETQQQARLQQQKSDQLEQEKNNVKTDAIQWLALNVFSSFAVSALGENETILEQMKKFSSPELDVNLTNAYGLPVLSYRITALDDDLQQSQYDDEIDLDHARIQRIKALIQQQLEQQTEILGQLAEHLKKSALFYDVELAYQYRIHPAWVISDGQKDDQKGDQYESFEPQVEQVSRLNCLNIHVLLADNLFPIWDEASSREMLLQFMQSMGILSQQIQIKHHFIAQQSSYQDWLNLLEQISTQPYEVSLVINVDSEIDQAWINEQMWLTEHYLAAEFSSSWCIAAQDIQMNHIEVMKTLKVALNADDLSNFFYQMIPSHVEQTEQTDPFILLLDDATDIKVIKKTTQVFAQTSVDTHHFLYPKQSFGDTQSLAKIFSFMLGVHLSEELTAMIYSADQASTYAFFQADPE</sequence>
<proteinExistence type="predicted"/>
<dbReference type="HOGENOM" id="CLU_574442_0_0_6"/>
<keyword evidence="2" id="KW-0812">Transmembrane</keyword>
<evidence type="ECO:0000313" key="3">
    <source>
        <dbReference type="EMBL" id="ENU19618.1"/>
    </source>
</evidence>
<feature type="coiled-coil region" evidence="1">
    <location>
        <begin position="67"/>
        <end position="94"/>
    </location>
</feature>